<feature type="transmembrane region" description="Helical" evidence="2">
    <location>
        <begin position="168"/>
        <end position="193"/>
    </location>
</feature>
<proteinExistence type="predicted"/>
<evidence type="ECO:0000256" key="2">
    <source>
        <dbReference type="SAM" id="Phobius"/>
    </source>
</evidence>
<dbReference type="OrthoDB" id="5059111at2"/>
<gene>
    <name evidence="3" type="ORF">DTO57_00580</name>
</gene>
<evidence type="ECO:0000256" key="1">
    <source>
        <dbReference type="SAM" id="MobiDB-lite"/>
    </source>
</evidence>
<feature type="transmembrane region" description="Helical" evidence="2">
    <location>
        <begin position="26"/>
        <end position="45"/>
    </location>
</feature>
<feature type="region of interest" description="Disordered" evidence="1">
    <location>
        <begin position="1"/>
        <end position="22"/>
    </location>
</feature>
<feature type="transmembrane region" description="Helical" evidence="2">
    <location>
        <begin position="242"/>
        <end position="263"/>
    </location>
</feature>
<evidence type="ECO:0000313" key="3">
    <source>
        <dbReference type="EMBL" id="RCK61184.1"/>
    </source>
</evidence>
<feature type="transmembrane region" description="Helical" evidence="2">
    <location>
        <begin position="580"/>
        <end position="598"/>
    </location>
</feature>
<dbReference type="EMBL" id="QORO01000001">
    <property type="protein sequence ID" value="RCK61184.1"/>
    <property type="molecule type" value="Genomic_DNA"/>
</dbReference>
<accession>A0A367Y5N8</accession>
<keyword evidence="2" id="KW-0472">Membrane</keyword>
<feature type="transmembrane region" description="Helical" evidence="2">
    <location>
        <begin position="275"/>
        <end position="294"/>
    </location>
</feature>
<name>A0A367Y5N8_9MICO</name>
<feature type="transmembrane region" description="Helical" evidence="2">
    <location>
        <begin position="126"/>
        <end position="147"/>
    </location>
</feature>
<feature type="transmembrane region" description="Helical" evidence="2">
    <location>
        <begin position="368"/>
        <end position="390"/>
    </location>
</feature>
<protein>
    <recommendedName>
        <fullName evidence="5">Glycosyltransferase RgtA/B/C/D-like domain-containing protein</fullName>
    </recommendedName>
</protein>
<keyword evidence="2" id="KW-1133">Transmembrane helix</keyword>
<sequence length="636" mass="68788">MTLRAEPAHTDGQRPTRTRSNAGPRWHHIVAALGALATVASFAAGTDPLPLFQAFDGNSIAAVASFAALWAGGSWLLAAAGRSARPVFAWGIPFGVLFAIAELAGLSLTRREADLALVLHPSAWGAVHLLGVAYAATMLVALVLVVTDRSLAAPATGRLATLGSGRGRARWGLIGATFGVIALARIPYLVIWWPGLIFFDTYRSLSYARGIMPWDAYEPVGHSLLIAGWNGLWQFFGWSDQAALAFAATLQMLTSTAAFTFVLVRMAAWGIDRRVWGAALAWIALVPILSLSSITVVKDIPFMSAFLVLAVTIVDLARGEKTSRWMWWTLGASAIAVAVLRSNGIYVILLALPLLFIPLRRHWKKLLATSAAIVVAIVAYMSPLAAVMNIGPGPKTEMWSIPLQQIARISLDHHDELSDEDRAFVDSIFTKWDVDDVGDHYIPQFADPIKLDARDKWPNFTTGEFLSGWARMVGEYPASAIVATLGNTVGYWAPGAPSYDGLVAESHNDVRTITLDIPDRDDERTGVQRYLHDNHLVGYFNTKASLDVPVLGQAMSPGTVTWLWLLALVVIARKRAWRRLALYIPIGVLMLTFLAGPVSGGMRYMLVFVAALPIAVGAAVLPRAEASADQGGPTRD</sequence>
<feature type="compositionally biased region" description="Basic and acidic residues" evidence="1">
    <location>
        <begin position="1"/>
        <end position="14"/>
    </location>
</feature>
<keyword evidence="2" id="KW-0812">Transmembrane</keyword>
<feature type="transmembrane region" description="Helical" evidence="2">
    <location>
        <begin position="60"/>
        <end position="80"/>
    </location>
</feature>
<reference evidence="3 4" key="1">
    <citation type="submission" date="2018-07" db="EMBL/GenBank/DDBJ databases">
        <title>Microbacterium endoborsara sp. nov., a novel actinobacterium isolated from Borszczowia aralocaspica.</title>
        <authorList>
            <person name="An D."/>
        </authorList>
    </citation>
    <scope>NUCLEOTIDE SEQUENCE [LARGE SCALE GENOMIC DNA]</scope>
    <source>
        <strain evidence="3 4">C1.15228</strain>
    </source>
</reference>
<feature type="transmembrane region" description="Helical" evidence="2">
    <location>
        <begin position="87"/>
        <end position="106"/>
    </location>
</feature>
<keyword evidence="4" id="KW-1185">Reference proteome</keyword>
<organism evidence="3 4">
    <name type="scientific">Microbacterium sorbitolivorans</name>
    <dbReference type="NCBI Taxonomy" id="1867410"/>
    <lineage>
        <taxon>Bacteria</taxon>
        <taxon>Bacillati</taxon>
        <taxon>Actinomycetota</taxon>
        <taxon>Actinomycetes</taxon>
        <taxon>Micrococcales</taxon>
        <taxon>Microbacteriaceae</taxon>
        <taxon>Microbacterium</taxon>
    </lineage>
</organism>
<evidence type="ECO:0000313" key="4">
    <source>
        <dbReference type="Proteomes" id="UP000253508"/>
    </source>
</evidence>
<feature type="transmembrane region" description="Helical" evidence="2">
    <location>
        <begin position="604"/>
        <end position="621"/>
    </location>
</feature>
<dbReference type="RefSeq" id="WP_114116292.1">
    <property type="nucleotide sequence ID" value="NZ_BMHU01000001.1"/>
</dbReference>
<dbReference type="InterPro" id="IPR046062">
    <property type="entry name" value="DUF6020"/>
</dbReference>
<dbReference type="Pfam" id="PF19484">
    <property type="entry name" value="DUF6020"/>
    <property type="match status" value="1"/>
</dbReference>
<dbReference type="AlphaFoldDB" id="A0A367Y5N8"/>
<comment type="caution">
    <text evidence="3">The sequence shown here is derived from an EMBL/GenBank/DDBJ whole genome shotgun (WGS) entry which is preliminary data.</text>
</comment>
<evidence type="ECO:0008006" key="5">
    <source>
        <dbReference type="Google" id="ProtNLM"/>
    </source>
</evidence>
<feature type="transmembrane region" description="Helical" evidence="2">
    <location>
        <begin position="329"/>
        <end position="356"/>
    </location>
</feature>
<dbReference type="Proteomes" id="UP000253508">
    <property type="component" value="Unassembled WGS sequence"/>
</dbReference>